<dbReference type="KEGG" id="lgi:LOTGIDRAFT_168383"/>
<dbReference type="OMA" id="KFINGHI"/>
<keyword evidence="2" id="KW-1185">Reference proteome</keyword>
<evidence type="ECO:0000313" key="1">
    <source>
        <dbReference type="EMBL" id="ESO84719.1"/>
    </source>
</evidence>
<dbReference type="GeneID" id="20240861"/>
<dbReference type="PANTHER" id="PTHR10773:SF19">
    <property type="match status" value="1"/>
</dbReference>
<organism evidence="1 2">
    <name type="scientific">Lottia gigantea</name>
    <name type="common">Giant owl limpet</name>
    <dbReference type="NCBI Taxonomy" id="225164"/>
    <lineage>
        <taxon>Eukaryota</taxon>
        <taxon>Metazoa</taxon>
        <taxon>Spiralia</taxon>
        <taxon>Lophotrochozoa</taxon>
        <taxon>Mollusca</taxon>
        <taxon>Gastropoda</taxon>
        <taxon>Patellogastropoda</taxon>
        <taxon>Lottioidea</taxon>
        <taxon>Lottiidae</taxon>
        <taxon>Lottia</taxon>
    </lineage>
</organism>
<dbReference type="HOGENOM" id="CLU_011458_2_1_1"/>
<sequence>MGKNANNVIPDHVKNGIREHINSIPRLESHYCRASTNKEYLPNGLSIALLYDKYAQRCREISREPAKLHMYRHIFNNEFNIGFHMPKKDRCDACESMKMNENPTELERITHLSHIQGKESTKSEREKDRNNSETFTICFDLQNVFALPTADVSNFFYRRKLNVYHMTAHCSADKRGYGAVWHEGQSGRSGNDIASSVVRILDSIYEFNSSDPRIQNITLWSDSCVPQNKNRVMSTAIKLFLKNHPDIKTIIHKYSQPGHSSIQEVDNLHSQIERVCRNIEIYSPVGLLRLLKKVKVSKPLNIIQMKPEYFKDYLTIANTGQFQNIPFTKVKCLLYEQYEPKILRYKKGFDEEWITENVFERQWSRSGITSIHLGEPKSAKSKPLTQVKIQDIKAMLKFMPPSDRAYMYLQC</sequence>
<dbReference type="RefSeq" id="XP_009064521.1">
    <property type="nucleotide sequence ID" value="XM_009066273.1"/>
</dbReference>
<accession>V4B7U6</accession>
<dbReference type="CTD" id="20240861"/>
<gene>
    <name evidence="1" type="ORF">LOTGIDRAFT_168383</name>
</gene>
<name>V4B7U6_LOTGI</name>
<reference evidence="1 2" key="1">
    <citation type="journal article" date="2013" name="Nature">
        <title>Insights into bilaterian evolution from three spiralian genomes.</title>
        <authorList>
            <person name="Simakov O."/>
            <person name="Marletaz F."/>
            <person name="Cho S.J."/>
            <person name="Edsinger-Gonzales E."/>
            <person name="Havlak P."/>
            <person name="Hellsten U."/>
            <person name="Kuo D.H."/>
            <person name="Larsson T."/>
            <person name="Lv J."/>
            <person name="Arendt D."/>
            <person name="Savage R."/>
            <person name="Osoegawa K."/>
            <person name="de Jong P."/>
            <person name="Grimwood J."/>
            <person name="Chapman J.A."/>
            <person name="Shapiro H."/>
            <person name="Aerts A."/>
            <person name="Otillar R.P."/>
            <person name="Terry A.Y."/>
            <person name="Boore J.L."/>
            <person name="Grigoriev I.V."/>
            <person name="Lindberg D.R."/>
            <person name="Seaver E.C."/>
            <person name="Weisblat D.A."/>
            <person name="Putnam N.H."/>
            <person name="Rokhsar D.S."/>
        </authorList>
    </citation>
    <scope>NUCLEOTIDE SEQUENCE [LARGE SCALE GENOMIC DNA]</scope>
</reference>
<dbReference type="PANTHER" id="PTHR10773">
    <property type="entry name" value="DNA-DIRECTED RNA POLYMERASES I, II, AND III SUBUNIT RPABC2"/>
    <property type="match status" value="1"/>
</dbReference>
<dbReference type="EMBL" id="KB203412">
    <property type="protein sequence ID" value="ESO84719.1"/>
    <property type="molecule type" value="Genomic_DNA"/>
</dbReference>
<evidence type="ECO:0000313" key="2">
    <source>
        <dbReference type="Proteomes" id="UP000030746"/>
    </source>
</evidence>
<dbReference type="Proteomes" id="UP000030746">
    <property type="component" value="Unassembled WGS sequence"/>
</dbReference>
<dbReference type="AlphaFoldDB" id="V4B7U6"/>
<dbReference type="OrthoDB" id="6108636at2759"/>
<proteinExistence type="predicted"/>
<protein>
    <submittedName>
        <fullName evidence="1">Uncharacterized protein</fullName>
    </submittedName>
</protein>